<dbReference type="SUPFAM" id="SSF53448">
    <property type="entry name" value="Nucleotide-diphospho-sugar transferases"/>
    <property type="match status" value="1"/>
</dbReference>
<gene>
    <name evidence="2" type="ORF">F5984_13360</name>
</gene>
<dbReference type="AlphaFoldDB" id="A0A7J5TYG1"/>
<reference evidence="2 3" key="1">
    <citation type="submission" date="2019-10" db="EMBL/GenBank/DDBJ databases">
        <title>Rudanella paleaurantiibacter sp. nov., isolated from sludge.</title>
        <authorList>
            <person name="Xu S.Q."/>
        </authorList>
    </citation>
    <scope>NUCLEOTIDE SEQUENCE [LARGE SCALE GENOMIC DNA]</scope>
    <source>
        <strain evidence="2 3">HX-22-17</strain>
    </source>
</reference>
<keyword evidence="3" id="KW-1185">Reference proteome</keyword>
<dbReference type="Pfam" id="PF00535">
    <property type="entry name" value="Glycos_transf_2"/>
    <property type="match status" value="1"/>
</dbReference>
<evidence type="ECO:0000313" key="2">
    <source>
        <dbReference type="EMBL" id="KAB7730163.1"/>
    </source>
</evidence>
<dbReference type="GO" id="GO:0016758">
    <property type="term" value="F:hexosyltransferase activity"/>
    <property type="evidence" value="ECO:0007669"/>
    <property type="project" value="UniProtKB-ARBA"/>
</dbReference>
<dbReference type="Proteomes" id="UP000488299">
    <property type="component" value="Unassembled WGS sequence"/>
</dbReference>
<evidence type="ECO:0000313" key="3">
    <source>
        <dbReference type="Proteomes" id="UP000488299"/>
    </source>
</evidence>
<feature type="domain" description="Glycosyltransferase 2-like" evidence="1">
    <location>
        <begin position="7"/>
        <end position="155"/>
    </location>
</feature>
<dbReference type="InterPro" id="IPR001173">
    <property type="entry name" value="Glyco_trans_2-like"/>
</dbReference>
<comment type="caution">
    <text evidence="2">The sequence shown here is derived from an EMBL/GenBank/DDBJ whole genome shotgun (WGS) entry which is preliminary data.</text>
</comment>
<dbReference type="EMBL" id="WELI01000005">
    <property type="protein sequence ID" value="KAB7730163.1"/>
    <property type="molecule type" value="Genomic_DNA"/>
</dbReference>
<dbReference type="Gene3D" id="3.90.550.10">
    <property type="entry name" value="Spore Coat Polysaccharide Biosynthesis Protein SpsA, Chain A"/>
    <property type="match status" value="1"/>
</dbReference>
<dbReference type="PANTHER" id="PTHR22916:SF3">
    <property type="entry name" value="UDP-GLCNAC:BETAGAL BETA-1,3-N-ACETYLGLUCOSAMINYLTRANSFERASE-LIKE PROTEIN 1"/>
    <property type="match status" value="1"/>
</dbReference>
<dbReference type="RefSeq" id="WP_152124769.1">
    <property type="nucleotide sequence ID" value="NZ_WELI01000005.1"/>
</dbReference>
<name>A0A7J5TYG1_9BACT</name>
<sequence>MPVPKISIALCTYNGETHLREQWDSLLKQTRQPDEIVVCDDRSTDGTWALVQELAAQAPFAVVPVRNDAQLGFNKNFEKALSHCTGDLVFICDQDDYWFPEKLQTMTHFMDTQPDVQIAFCNAYMADDALQNLNRLFWTQVRLDALQQQRWKEGLAMEVLLDGNRMMGCATVIRRTFMSRLLPIPTDIPSYIYDGWISLVGASMNVIQFVDKPLQLYRTHEQQQVGVRAQPPGPRIRLSDRFSRDRSLKLEPLAKMRDKLLRIRHYLRERVDPNLDGMKQLDRKLAHYTMRSTLPDNRLRRLWPVLNDLQNGNYHRYADPSADWYSPYLAAVGDMLE</sequence>
<dbReference type="PANTHER" id="PTHR22916">
    <property type="entry name" value="GLYCOSYLTRANSFERASE"/>
    <property type="match status" value="1"/>
</dbReference>
<keyword evidence="2" id="KW-0808">Transferase</keyword>
<accession>A0A7J5TYG1</accession>
<protein>
    <submittedName>
        <fullName evidence="2">Glycosyltransferase</fullName>
    </submittedName>
</protein>
<evidence type="ECO:0000259" key="1">
    <source>
        <dbReference type="Pfam" id="PF00535"/>
    </source>
</evidence>
<proteinExistence type="predicted"/>
<organism evidence="2 3">
    <name type="scientific">Rudanella paleaurantiibacter</name>
    <dbReference type="NCBI Taxonomy" id="2614655"/>
    <lineage>
        <taxon>Bacteria</taxon>
        <taxon>Pseudomonadati</taxon>
        <taxon>Bacteroidota</taxon>
        <taxon>Cytophagia</taxon>
        <taxon>Cytophagales</taxon>
        <taxon>Cytophagaceae</taxon>
        <taxon>Rudanella</taxon>
    </lineage>
</organism>
<dbReference type="InterPro" id="IPR029044">
    <property type="entry name" value="Nucleotide-diphossugar_trans"/>
</dbReference>